<dbReference type="EMBL" id="LT670849">
    <property type="protein sequence ID" value="SHN85798.1"/>
    <property type="molecule type" value="Genomic_DNA"/>
</dbReference>
<dbReference type="Proteomes" id="UP000184096">
    <property type="component" value="Chromosome I"/>
</dbReference>
<protein>
    <submittedName>
        <fullName evidence="2">Uncharacterized protein</fullName>
    </submittedName>
</protein>
<dbReference type="OrthoDB" id="8250799at2"/>
<proteinExistence type="predicted"/>
<keyword evidence="3" id="KW-1185">Reference proteome</keyword>
<dbReference type="AlphaFoldDB" id="A0A1M7US47"/>
<feature type="chain" id="PRO_5009929726" evidence="1">
    <location>
        <begin position="25"/>
        <end position="84"/>
    </location>
</feature>
<name>A0A1M7US47_9BRAD</name>
<accession>A0A1M7US47</accession>
<feature type="signal peptide" evidence="1">
    <location>
        <begin position="1"/>
        <end position="24"/>
    </location>
</feature>
<evidence type="ECO:0000313" key="3">
    <source>
        <dbReference type="Proteomes" id="UP000184096"/>
    </source>
</evidence>
<reference evidence="3" key="1">
    <citation type="submission" date="2016-11" db="EMBL/GenBank/DDBJ databases">
        <authorList>
            <person name="Varghese N."/>
            <person name="Submissions S."/>
        </authorList>
    </citation>
    <scope>NUCLEOTIDE SEQUENCE [LARGE SCALE GENOMIC DNA]</scope>
    <source>
        <strain evidence="3">GAS401</strain>
    </source>
</reference>
<gene>
    <name evidence="2" type="ORF">SAMN05444170_6438</name>
</gene>
<dbReference type="RefSeq" id="WP_072824138.1">
    <property type="nucleotide sequence ID" value="NZ_LT670849.1"/>
</dbReference>
<sequence>MRKLVYALAAAAAIAAGVPTLANAQDIYVGVGADRGYYGDRYDGPRFRLHERDREFRHGFYRRDYRDRDYDRSVVIREHRWDND</sequence>
<organism evidence="2 3">
    <name type="scientific">Bradyrhizobium erythrophlei</name>
    <dbReference type="NCBI Taxonomy" id="1437360"/>
    <lineage>
        <taxon>Bacteria</taxon>
        <taxon>Pseudomonadati</taxon>
        <taxon>Pseudomonadota</taxon>
        <taxon>Alphaproteobacteria</taxon>
        <taxon>Hyphomicrobiales</taxon>
        <taxon>Nitrobacteraceae</taxon>
        <taxon>Bradyrhizobium</taxon>
    </lineage>
</organism>
<evidence type="ECO:0000313" key="2">
    <source>
        <dbReference type="EMBL" id="SHN85798.1"/>
    </source>
</evidence>
<keyword evidence="1" id="KW-0732">Signal</keyword>
<evidence type="ECO:0000256" key="1">
    <source>
        <dbReference type="SAM" id="SignalP"/>
    </source>
</evidence>